<organism evidence="1 2">
    <name type="scientific">Phytophthora nicotianae P1569</name>
    <dbReference type="NCBI Taxonomy" id="1317065"/>
    <lineage>
        <taxon>Eukaryota</taxon>
        <taxon>Sar</taxon>
        <taxon>Stramenopiles</taxon>
        <taxon>Oomycota</taxon>
        <taxon>Peronosporomycetes</taxon>
        <taxon>Peronosporales</taxon>
        <taxon>Peronosporaceae</taxon>
        <taxon>Phytophthora</taxon>
    </lineage>
</organism>
<reference evidence="1 2" key="1">
    <citation type="submission" date="2013-11" db="EMBL/GenBank/DDBJ databases">
        <title>The Genome Sequence of Phytophthora parasitica P1569.</title>
        <authorList>
            <consortium name="The Broad Institute Genomics Platform"/>
            <person name="Russ C."/>
            <person name="Tyler B."/>
            <person name="Panabieres F."/>
            <person name="Shan W."/>
            <person name="Tripathy S."/>
            <person name="Grunwald N."/>
            <person name="Machado M."/>
            <person name="Johnson C.S."/>
            <person name="Arredondo F."/>
            <person name="Hong C."/>
            <person name="Coffey M."/>
            <person name="Young S.K."/>
            <person name="Zeng Q."/>
            <person name="Gargeya S."/>
            <person name="Fitzgerald M."/>
            <person name="Abouelleil A."/>
            <person name="Alvarado L."/>
            <person name="Chapman S.B."/>
            <person name="Gainer-Dewar J."/>
            <person name="Goldberg J."/>
            <person name="Griggs A."/>
            <person name="Gujja S."/>
            <person name="Hansen M."/>
            <person name="Howarth C."/>
            <person name="Imamovic A."/>
            <person name="Ireland A."/>
            <person name="Larimer J."/>
            <person name="McCowan C."/>
            <person name="Murphy C."/>
            <person name="Pearson M."/>
            <person name="Poon T.W."/>
            <person name="Priest M."/>
            <person name="Roberts A."/>
            <person name="Saif S."/>
            <person name="Shea T."/>
            <person name="Sykes S."/>
            <person name="Wortman J."/>
            <person name="Nusbaum C."/>
            <person name="Birren B."/>
        </authorList>
    </citation>
    <scope>NUCLEOTIDE SEQUENCE [LARGE SCALE GENOMIC DNA]</scope>
    <source>
        <strain evidence="1 2">P1569</strain>
    </source>
</reference>
<sequence length="71" mass="8130">MASTKPSPSLRTKCLKPRRRISHCTRCRPLYLPCSWPVFGSCTLWVFGTADGRLRKVILHREMCLLPSLLS</sequence>
<dbReference type="Proteomes" id="UP000018721">
    <property type="component" value="Unassembled WGS sequence"/>
</dbReference>
<dbReference type="AlphaFoldDB" id="V9DZE6"/>
<name>V9DZE6_PHYNI</name>
<keyword evidence="2" id="KW-1185">Reference proteome</keyword>
<evidence type="ECO:0000313" key="2">
    <source>
        <dbReference type="Proteomes" id="UP000018721"/>
    </source>
</evidence>
<evidence type="ECO:0000313" key="1">
    <source>
        <dbReference type="EMBL" id="ETI32214.1"/>
    </source>
</evidence>
<proteinExistence type="predicted"/>
<gene>
    <name evidence="1" type="ORF">F443_20906</name>
</gene>
<accession>V9DZE6</accession>
<dbReference type="EMBL" id="ANIZ01003673">
    <property type="protein sequence ID" value="ETI32214.1"/>
    <property type="molecule type" value="Genomic_DNA"/>
</dbReference>
<dbReference type="HOGENOM" id="CLU_2745593_0_0_1"/>
<comment type="caution">
    <text evidence="1">The sequence shown here is derived from an EMBL/GenBank/DDBJ whole genome shotgun (WGS) entry which is preliminary data.</text>
</comment>
<protein>
    <submittedName>
        <fullName evidence="1">Uncharacterized protein</fullName>
    </submittedName>
</protein>